<dbReference type="OrthoDB" id="2019938at2759"/>
<dbReference type="InterPro" id="IPR002912">
    <property type="entry name" value="ACT_dom"/>
</dbReference>
<dbReference type="PANTHER" id="PTHR31096">
    <property type="entry name" value="ACT DOMAIN-CONTAINING PROTEIN ACR4-RELATED"/>
    <property type="match status" value="1"/>
</dbReference>
<sequence>MFWSPRHRFAGLAGFQAMFSQQHTDDEYQKLVWRLNPPRVVVDNDSCENATVFKVDSSNRHCILLEVVQLLTDLELNIHKAYISSDGGWFMDVFHVTDTFGKKVTSEETIRNIEETIGFSHQCSQTVGVQSVARHTIIELVGTDRPGLMSEICALLVNMNCNVVSAELWTQCMRVACVLYITDEITLGPITDSTRLGKIKESLSKVLNGDPTSKCARMDFARSVTHTERRLHQIMYADRDYERVEEECWDFDGKITIESCAEKGYSVVSVESRNRSKLLFDTICTLIDMEYVVFHATIDTDGLIALQEYYIRHIDGRMLDSAAERRRVSQCLRAAINRRVTQVLYSFLH</sequence>
<dbReference type="EMBL" id="CM035435">
    <property type="protein sequence ID" value="KAH7290290.1"/>
    <property type="molecule type" value="Genomic_DNA"/>
</dbReference>
<name>A0A8T2R2U5_CERRI</name>
<feature type="domain" description="ACT" evidence="2">
    <location>
        <begin position="52"/>
        <end position="134"/>
    </location>
</feature>
<dbReference type="PROSITE" id="PS51671">
    <property type="entry name" value="ACT"/>
    <property type="match status" value="2"/>
</dbReference>
<dbReference type="InterPro" id="IPR040217">
    <property type="entry name" value="ACR1-12"/>
</dbReference>
<dbReference type="SUPFAM" id="SSF55021">
    <property type="entry name" value="ACT-like"/>
    <property type="match status" value="2"/>
</dbReference>
<keyword evidence="1" id="KW-0677">Repeat</keyword>
<dbReference type="CDD" id="cd04897">
    <property type="entry name" value="ACT_ACR_3"/>
    <property type="match status" value="1"/>
</dbReference>
<dbReference type="Proteomes" id="UP000825935">
    <property type="component" value="Chromosome 30"/>
</dbReference>
<accession>A0A8T2R2U5</accession>
<organism evidence="3 4">
    <name type="scientific">Ceratopteris richardii</name>
    <name type="common">Triangle waterfern</name>
    <dbReference type="NCBI Taxonomy" id="49495"/>
    <lineage>
        <taxon>Eukaryota</taxon>
        <taxon>Viridiplantae</taxon>
        <taxon>Streptophyta</taxon>
        <taxon>Embryophyta</taxon>
        <taxon>Tracheophyta</taxon>
        <taxon>Polypodiopsida</taxon>
        <taxon>Polypodiidae</taxon>
        <taxon>Polypodiales</taxon>
        <taxon>Pteridineae</taxon>
        <taxon>Pteridaceae</taxon>
        <taxon>Parkerioideae</taxon>
        <taxon>Ceratopteris</taxon>
    </lineage>
</organism>
<proteinExistence type="predicted"/>
<evidence type="ECO:0000256" key="1">
    <source>
        <dbReference type="ARBA" id="ARBA00022737"/>
    </source>
</evidence>
<protein>
    <recommendedName>
        <fullName evidence="2">ACT domain-containing protein</fullName>
    </recommendedName>
</protein>
<keyword evidence="4" id="KW-1185">Reference proteome</keyword>
<dbReference type="InterPro" id="IPR045865">
    <property type="entry name" value="ACT-like_dom_sf"/>
</dbReference>
<feature type="domain" description="ACT" evidence="2">
    <location>
        <begin position="137"/>
        <end position="220"/>
    </location>
</feature>
<gene>
    <name evidence="3" type="ORF">KP509_30G041000</name>
</gene>
<comment type="caution">
    <text evidence="3">The sequence shown here is derived from an EMBL/GenBank/DDBJ whole genome shotgun (WGS) entry which is preliminary data.</text>
</comment>
<dbReference type="AlphaFoldDB" id="A0A8T2R2U5"/>
<dbReference type="Gene3D" id="3.30.70.260">
    <property type="match status" value="1"/>
</dbReference>
<evidence type="ECO:0000313" key="3">
    <source>
        <dbReference type="EMBL" id="KAH7290290.1"/>
    </source>
</evidence>
<dbReference type="PANTHER" id="PTHR31096:SF22">
    <property type="entry name" value="ACT DOMAIN-CONTAINING PROTEIN ACR4"/>
    <property type="match status" value="1"/>
</dbReference>
<evidence type="ECO:0000259" key="2">
    <source>
        <dbReference type="PROSITE" id="PS51671"/>
    </source>
</evidence>
<evidence type="ECO:0000313" key="4">
    <source>
        <dbReference type="Proteomes" id="UP000825935"/>
    </source>
</evidence>
<reference evidence="3" key="1">
    <citation type="submission" date="2021-08" db="EMBL/GenBank/DDBJ databases">
        <title>WGS assembly of Ceratopteris richardii.</title>
        <authorList>
            <person name="Marchant D.B."/>
            <person name="Chen G."/>
            <person name="Jenkins J."/>
            <person name="Shu S."/>
            <person name="Leebens-Mack J."/>
            <person name="Grimwood J."/>
            <person name="Schmutz J."/>
            <person name="Soltis P."/>
            <person name="Soltis D."/>
            <person name="Chen Z.-H."/>
        </authorList>
    </citation>
    <scope>NUCLEOTIDE SEQUENCE</scope>
    <source>
        <strain evidence="3">Whitten #5841</strain>
        <tissue evidence="3">Leaf</tissue>
    </source>
</reference>